<dbReference type="AlphaFoldDB" id="A0A0C1C8Q3"/>
<evidence type="ECO:0000313" key="3">
    <source>
        <dbReference type="Proteomes" id="UP000031307"/>
    </source>
</evidence>
<keyword evidence="1" id="KW-0677">Repeat</keyword>
<proteinExistence type="predicted"/>
<comment type="caution">
    <text evidence="2">The sequence shown here is derived from an EMBL/GenBank/DDBJ whole genome shotgun (WGS) entry which is preliminary data.</text>
</comment>
<gene>
    <name evidence="2" type="ORF">DB43_GG00040</name>
</gene>
<dbReference type="PATRIC" id="fig|83552.4.peg.1387"/>
<accession>A0A0C1C8Q3</accession>
<dbReference type="EMBL" id="JSAM01000076">
    <property type="protein sequence ID" value="KIA77425.1"/>
    <property type="molecule type" value="Genomic_DNA"/>
</dbReference>
<dbReference type="GO" id="GO:0005829">
    <property type="term" value="C:cytosol"/>
    <property type="evidence" value="ECO:0007669"/>
    <property type="project" value="TreeGrafter"/>
</dbReference>
<dbReference type="PANTHER" id="PTHR43215">
    <property type="entry name" value="RADIAL SPOKE HEAD 1 HOMOLOG"/>
    <property type="match status" value="1"/>
</dbReference>
<dbReference type="SMART" id="SM00698">
    <property type="entry name" value="MORN"/>
    <property type="match status" value="4"/>
</dbReference>
<dbReference type="Proteomes" id="UP000031307">
    <property type="component" value="Unassembled WGS sequence"/>
</dbReference>
<dbReference type="PANTHER" id="PTHR43215:SF14">
    <property type="entry name" value="RADIAL SPOKE HEAD 1 HOMOLOG"/>
    <property type="match status" value="1"/>
</dbReference>
<dbReference type="Pfam" id="PF02493">
    <property type="entry name" value="MORN"/>
    <property type="match status" value="4"/>
</dbReference>
<dbReference type="Gene3D" id="2.20.110.10">
    <property type="entry name" value="Histone H3 K4-specific methyltransferase SET7/9 N-terminal domain"/>
    <property type="match status" value="2"/>
</dbReference>
<evidence type="ECO:0000313" key="2">
    <source>
        <dbReference type="EMBL" id="KIA77425.1"/>
    </source>
</evidence>
<protein>
    <recommendedName>
        <fullName evidence="4">MORN repeat protein</fullName>
    </recommendedName>
</protein>
<sequence>MGVFVLKYWKYIFCTIKCELTYYFLEGFFMSMSIQVHSAKISTAKLIFFPEKSVGKEKGRLFFQGLENDSRFSIALASLKFYKEEQKIEQKKGVVLLKILDSDGCTVIAKVNESSLRKRFGITQEEFNSAKKQYGADLTKFVSNKIKEKIEEKKNVSNLGHKGAKKADGKTPHGIGRHVGMHNEYEGHYRNGLYHGKGILTDQDGSVYQGLFKNNEPNGQGVFRYPERKNFPGYTYEGQFRNGKFHGLGTITYTNGKKYVGKFKDDDFNGRGKCTYQNGEKEKGVFVNNELTKGIKILENGDREKGIFEDEEFVKGLRIFKNGDKEKGEFKKGELFEGIRYRRGRKYSVVNGEVMKIPPAKNLKEKITRFIKKFNLFK</sequence>
<reference evidence="2 3" key="1">
    <citation type="journal article" date="2014" name="Mol. Biol. Evol.">
        <title>Massive expansion of Ubiquitination-related gene families within the Chlamydiae.</title>
        <authorList>
            <person name="Domman D."/>
            <person name="Collingro A."/>
            <person name="Lagkouvardos I."/>
            <person name="Gehre L."/>
            <person name="Weinmaier T."/>
            <person name="Rattei T."/>
            <person name="Subtil A."/>
            <person name="Horn M."/>
        </authorList>
    </citation>
    <scope>NUCLEOTIDE SEQUENCE [LARGE SCALE GENOMIC DNA]</scope>
    <source>
        <strain evidence="2 3">OEW1</strain>
    </source>
</reference>
<organism evidence="2 3">
    <name type="scientific">Parachlamydia acanthamoebae</name>
    <dbReference type="NCBI Taxonomy" id="83552"/>
    <lineage>
        <taxon>Bacteria</taxon>
        <taxon>Pseudomonadati</taxon>
        <taxon>Chlamydiota</taxon>
        <taxon>Chlamydiia</taxon>
        <taxon>Parachlamydiales</taxon>
        <taxon>Parachlamydiaceae</taxon>
        <taxon>Parachlamydia</taxon>
    </lineage>
</organism>
<dbReference type="SUPFAM" id="SSF82185">
    <property type="entry name" value="Histone H3 K4-specific methyltransferase SET7/9 N-terminal domain"/>
    <property type="match status" value="1"/>
</dbReference>
<name>A0A0C1C8Q3_9BACT</name>
<dbReference type="InterPro" id="IPR003409">
    <property type="entry name" value="MORN"/>
</dbReference>
<evidence type="ECO:0008006" key="4">
    <source>
        <dbReference type="Google" id="ProtNLM"/>
    </source>
</evidence>
<evidence type="ECO:0000256" key="1">
    <source>
        <dbReference type="ARBA" id="ARBA00022737"/>
    </source>
</evidence>